<organism evidence="6 7">
    <name type="scientific">Devosia chinhatensis</name>
    <dbReference type="NCBI Taxonomy" id="429727"/>
    <lineage>
        <taxon>Bacteria</taxon>
        <taxon>Pseudomonadati</taxon>
        <taxon>Pseudomonadota</taxon>
        <taxon>Alphaproteobacteria</taxon>
        <taxon>Hyphomicrobiales</taxon>
        <taxon>Devosiaceae</taxon>
        <taxon>Devosia</taxon>
    </lineage>
</organism>
<dbReference type="Proteomes" id="UP000033649">
    <property type="component" value="Unassembled WGS sequence"/>
</dbReference>
<dbReference type="Gene3D" id="1.10.10.10">
    <property type="entry name" value="Winged helix-like DNA-binding domain superfamily/Winged helix DNA-binding domain"/>
    <property type="match status" value="1"/>
</dbReference>
<dbReference type="GO" id="GO:0003700">
    <property type="term" value="F:DNA-binding transcription factor activity"/>
    <property type="evidence" value="ECO:0007669"/>
    <property type="project" value="TreeGrafter"/>
</dbReference>
<evidence type="ECO:0000256" key="1">
    <source>
        <dbReference type="ARBA" id="ARBA00023015"/>
    </source>
</evidence>
<dbReference type="AlphaFoldDB" id="A0A0F5FFQ5"/>
<evidence type="ECO:0000313" key="7">
    <source>
        <dbReference type="Proteomes" id="UP000033649"/>
    </source>
</evidence>
<keyword evidence="3" id="KW-0804">Transcription</keyword>
<proteinExistence type="predicted"/>
<dbReference type="Pfam" id="PF09339">
    <property type="entry name" value="HTH_IclR"/>
    <property type="match status" value="1"/>
</dbReference>
<gene>
    <name evidence="6" type="ORF">VE26_11710</name>
</gene>
<name>A0A0F5FFQ5_9HYPH</name>
<dbReference type="InterPro" id="IPR029016">
    <property type="entry name" value="GAF-like_dom_sf"/>
</dbReference>
<dbReference type="SUPFAM" id="SSF46785">
    <property type="entry name" value="Winged helix' DNA-binding domain"/>
    <property type="match status" value="1"/>
</dbReference>
<dbReference type="SUPFAM" id="SSF55781">
    <property type="entry name" value="GAF domain-like"/>
    <property type="match status" value="1"/>
</dbReference>
<evidence type="ECO:0000256" key="2">
    <source>
        <dbReference type="ARBA" id="ARBA00023125"/>
    </source>
</evidence>
<comment type="caution">
    <text evidence="6">The sequence shown here is derived from an EMBL/GenBank/DDBJ whole genome shotgun (WGS) entry which is preliminary data.</text>
</comment>
<keyword evidence="1" id="KW-0805">Transcription regulation</keyword>
<keyword evidence="7" id="KW-1185">Reference proteome</keyword>
<dbReference type="PROSITE" id="PS51078">
    <property type="entry name" value="ICLR_ED"/>
    <property type="match status" value="1"/>
</dbReference>
<feature type="domain" description="IclR-ED" evidence="5">
    <location>
        <begin position="70"/>
        <end position="228"/>
    </location>
</feature>
<evidence type="ECO:0000259" key="5">
    <source>
        <dbReference type="PROSITE" id="PS51078"/>
    </source>
</evidence>
<evidence type="ECO:0000259" key="4">
    <source>
        <dbReference type="PROSITE" id="PS51077"/>
    </source>
</evidence>
<dbReference type="PANTHER" id="PTHR30136:SF39">
    <property type="entry name" value="TRANSCRIPTIONAL REGULATORY PROTEIN"/>
    <property type="match status" value="1"/>
</dbReference>
<dbReference type="SMART" id="SM00346">
    <property type="entry name" value="HTH_ICLR"/>
    <property type="match status" value="1"/>
</dbReference>
<reference evidence="6 7" key="1">
    <citation type="submission" date="2015-03" db="EMBL/GenBank/DDBJ databases">
        <authorList>
            <person name="Hassan Y."/>
            <person name="Lepp D."/>
            <person name="Li X.-Z."/>
            <person name="Zhou T."/>
        </authorList>
    </citation>
    <scope>NUCLEOTIDE SEQUENCE [LARGE SCALE GENOMIC DNA]</scope>
    <source>
        <strain evidence="6 7">IPL18</strain>
    </source>
</reference>
<evidence type="ECO:0000256" key="3">
    <source>
        <dbReference type="ARBA" id="ARBA00023163"/>
    </source>
</evidence>
<dbReference type="GO" id="GO:0003677">
    <property type="term" value="F:DNA binding"/>
    <property type="evidence" value="ECO:0007669"/>
    <property type="project" value="UniProtKB-KW"/>
</dbReference>
<feature type="domain" description="HTH iclR-type" evidence="4">
    <location>
        <begin position="8"/>
        <end position="69"/>
    </location>
</feature>
<dbReference type="InterPro" id="IPR036388">
    <property type="entry name" value="WH-like_DNA-bd_sf"/>
</dbReference>
<dbReference type="InterPro" id="IPR036390">
    <property type="entry name" value="WH_DNA-bd_sf"/>
</dbReference>
<dbReference type="PANTHER" id="PTHR30136">
    <property type="entry name" value="HELIX-TURN-HELIX TRANSCRIPTIONAL REGULATOR, ICLR FAMILY"/>
    <property type="match status" value="1"/>
</dbReference>
<dbReference type="PATRIC" id="fig|429727.3.peg.2411"/>
<dbReference type="STRING" id="429727.VE26_11710"/>
<sequence>MPGNSTAVAAVDRAVALLSAFGEEDASLTLTELARRTSLDKSTALRIARTLAGNRMLVQCEDSSWRLGPKLAQLGARYTASFVPEKFVAPELIKLSDDTGESAAIYVREGDTRVCLVRKDSAQSIRHSARPGDAMSLDKGAAGWVIMAFGGHVGELCQSIRERGYHLTRGERTPDVASIAVPLFGAGNTLFGSLALTGPLVRFTDEAAQTHLPRLFAAADAISKILGSEGQSVRR</sequence>
<evidence type="ECO:0000313" key="6">
    <source>
        <dbReference type="EMBL" id="KKB07430.1"/>
    </source>
</evidence>
<dbReference type="InterPro" id="IPR050707">
    <property type="entry name" value="HTH_MetabolicPath_Reg"/>
</dbReference>
<dbReference type="InterPro" id="IPR005471">
    <property type="entry name" value="Tscrpt_reg_IclR_N"/>
</dbReference>
<dbReference type="GO" id="GO:0045892">
    <property type="term" value="P:negative regulation of DNA-templated transcription"/>
    <property type="evidence" value="ECO:0007669"/>
    <property type="project" value="TreeGrafter"/>
</dbReference>
<protein>
    <submittedName>
        <fullName evidence="6">IclR family transcriptional regulator</fullName>
    </submittedName>
</protein>
<dbReference type="RefSeq" id="WP_046105459.1">
    <property type="nucleotide sequence ID" value="NZ_JZEY01000061.1"/>
</dbReference>
<dbReference type="PROSITE" id="PS51077">
    <property type="entry name" value="HTH_ICLR"/>
    <property type="match status" value="1"/>
</dbReference>
<dbReference type="Gene3D" id="3.30.450.40">
    <property type="match status" value="2"/>
</dbReference>
<keyword evidence="2" id="KW-0238">DNA-binding</keyword>
<dbReference type="InterPro" id="IPR014757">
    <property type="entry name" value="Tscrpt_reg_IclR_C"/>
</dbReference>
<dbReference type="EMBL" id="JZEY01000061">
    <property type="protein sequence ID" value="KKB07430.1"/>
    <property type="molecule type" value="Genomic_DNA"/>
</dbReference>
<dbReference type="Pfam" id="PF01614">
    <property type="entry name" value="IclR_C"/>
    <property type="match status" value="1"/>
</dbReference>
<dbReference type="OrthoDB" id="6166718at2"/>
<accession>A0A0F5FFQ5</accession>